<feature type="transmembrane region" description="Helical" evidence="2">
    <location>
        <begin position="464"/>
        <end position="487"/>
    </location>
</feature>
<feature type="compositionally biased region" description="Gly residues" evidence="1">
    <location>
        <begin position="259"/>
        <end position="268"/>
    </location>
</feature>
<reference evidence="3 4" key="1">
    <citation type="journal article" date="2021" name="MBio">
        <title>A New Model Trypanosomatid, Novymonas esmeraldas: Genomic Perception of Its 'Candidatus Pandoraea novymonadis' Endosymbiont.</title>
        <authorList>
            <person name="Zakharova A."/>
            <person name="Saura A."/>
            <person name="Butenko A."/>
            <person name="Podesvova L."/>
            <person name="Warmusova S."/>
            <person name="Kostygov A.Y."/>
            <person name="Nenarokova A."/>
            <person name="Lukes J."/>
            <person name="Opperdoes F.R."/>
            <person name="Yurchenko V."/>
        </authorList>
    </citation>
    <scope>NUCLEOTIDE SEQUENCE [LARGE SCALE GENOMIC DNA]</scope>
    <source>
        <strain evidence="3 4">E262AT.01</strain>
    </source>
</reference>
<feature type="region of interest" description="Disordered" evidence="1">
    <location>
        <begin position="217"/>
        <end position="277"/>
    </location>
</feature>
<dbReference type="AlphaFoldDB" id="A0AAW0F694"/>
<feature type="region of interest" description="Disordered" evidence="1">
    <location>
        <begin position="124"/>
        <end position="154"/>
    </location>
</feature>
<evidence type="ECO:0000256" key="2">
    <source>
        <dbReference type="SAM" id="Phobius"/>
    </source>
</evidence>
<protein>
    <recommendedName>
        <fullName evidence="5">ABC transmembrane type-1 domain-containing protein</fullName>
    </recommendedName>
</protein>
<feature type="compositionally biased region" description="Polar residues" evidence="1">
    <location>
        <begin position="222"/>
        <end position="233"/>
    </location>
</feature>
<organism evidence="3 4">
    <name type="scientific">Novymonas esmeraldas</name>
    <dbReference type="NCBI Taxonomy" id="1808958"/>
    <lineage>
        <taxon>Eukaryota</taxon>
        <taxon>Discoba</taxon>
        <taxon>Euglenozoa</taxon>
        <taxon>Kinetoplastea</taxon>
        <taxon>Metakinetoplastina</taxon>
        <taxon>Trypanosomatida</taxon>
        <taxon>Trypanosomatidae</taxon>
        <taxon>Novymonas</taxon>
    </lineage>
</organism>
<keyword evidence="2" id="KW-0812">Transmembrane</keyword>
<dbReference type="EMBL" id="JAECZO010000007">
    <property type="protein sequence ID" value="KAK7200688.1"/>
    <property type="molecule type" value="Genomic_DNA"/>
</dbReference>
<dbReference type="Proteomes" id="UP001430356">
    <property type="component" value="Unassembled WGS sequence"/>
</dbReference>
<evidence type="ECO:0008006" key="5">
    <source>
        <dbReference type="Google" id="ProtNLM"/>
    </source>
</evidence>
<keyword evidence="2" id="KW-0472">Membrane</keyword>
<proteinExistence type="predicted"/>
<name>A0AAW0F694_9TRYP</name>
<accession>A0AAW0F694</accession>
<keyword evidence="2" id="KW-1133">Transmembrane helix</keyword>
<feature type="compositionally biased region" description="Low complexity" evidence="1">
    <location>
        <begin position="234"/>
        <end position="249"/>
    </location>
</feature>
<sequence>MGLLAEPVATRSHAAWSNVATRYGCFCVQRRTEEGEAKNMKLRHRWFYAAEDLFPYRIIYTTHLIDLHKLPHGQQQQQQQPSLATATTTTASSALVGAAEAAATAVYDTGAGIGASLAQWWNSGSGDARPSESPELHPPAASIRCASPTGGTDAPQRWTVATATQLGSILEAWGLLLAAWEPEEAELRAPYPAALTFAVRWARTYARIRAVRAETGMDRGSGATTSFNTPHTQPLTTPDLSLTSSSLRLSPHDEEQNEDGGGSGGGRGSSRVRHGRPLMRWRVSPSESLARAATRPGAPSTRALAWTASLHDGRLLLRLADLWSWRDPQLTLCCLLALLHLYRDSAAASAAHCYLIERRGRACSATTAANFWWGAPVAVVLAFAIPWTEEQQRRVITLCDRDTLRSLHDLLQPAPSEVEAAKSVFDGSTALGAEGLVGGVGELLWAYRGPVVGSLLLHVMGAALSWHAVVVVVLWPLLLFTLVFTALRRVAACVRGDAR</sequence>
<gene>
    <name evidence="3" type="ORF">NESM_000126000</name>
</gene>
<keyword evidence="4" id="KW-1185">Reference proteome</keyword>
<comment type="caution">
    <text evidence="3">The sequence shown here is derived from an EMBL/GenBank/DDBJ whole genome shotgun (WGS) entry which is preliminary data.</text>
</comment>
<evidence type="ECO:0000313" key="3">
    <source>
        <dbReference type="EMBL" id="KAK7200688.1"/>
    </source>
</evidence>
<evidence type="ECO:0000313" key="4">
    <source>
        <dbReference type="Proteomes" id="UP001430356"/>
    </source>
</evidence>
<evidence type="ECO:0000256" key="1">
    <source>
        <dbReference type="SAM" id="MobiDB-lite"/>
    </source>
</evidence>